<dbReference type="RefSeq" id="WP_068502160.1">
    <property type="nucleotide sequence ID" value="NZ_LWQU01000152.1"/>
</dbReference>
<dbReference type="STRING" id="1437059.A6A05_03025"/>
<evidence type="ECO:0000256" key="3">
    <source>
        <dbReference type="RuleBase" id="RU003560"/>
    </source>
</evidence>
<comment type="cofactor">
    <cofactor evidence="1">
        <name>pyridoxal 5'-phosphate</name>
        <dbReference type="ChEBI" id="CHEBI:597326"/>
    </cofactor>
</comment>
<dbReference type="InterPro" id="IPR005814">
    <property type="entry name" value="Aminotrans_3"/>
</dbReference>
<comment type="similarity">
    <text evidence="3">Belongs to the class-III pyridoxal-phosphate-dependent aminotransferase family.</text>
</comment>
<reference evidence="5 6" key="1">
    <citation type="submission" date="2016-04" db="EMBL/GenBank/DDBJ databases">
        <title>Draft genome sequence of freshwater magnetotactic bacteria Magnetospirillum marisnigri SP-1 and Magnetospirillum moscoviense BB-1.</title>
        <authorList>
            <person name="Koziaeva V."/>
            <person name="Dziuba M.V."/>
            <person name="Ivanov T.M."/>
            <person name="Kuznetsov B."/>
            <person name="Grouzdev D.S."/>
        </authorList>
    </citation>
    <scope>NUCLEOTIDE SEQUENCE [LARGE SCALE GENOMIC DNA]</scope>
    <source>
        <strain evidence="5 6">BB-1</strain>
    </source>
</reference>
<organism evidence="5 6">
    <name type="scientific">Magnetospirillum moscoviense</name>
    <dbReference type="NCBI Taxonomy" id="1437059"/>
    <lineage>
        <taxon>Bacteria</taxon>
        <taxon>Pseudomonadati</taxon>
        <taxon>Pseudomonadota</taxon>
        <taxon>Alphaproteobacteria</taxon>
        <taxon>Rhodospirillales</taxon>
        <taxon>Rhodospirillaceae</taxon>
        <taxon>Magnetospirillum</taxon>
    </lineage>
</organism>
<dbReference type="EMBL" id="LWQU01000152">
    <property type="protein sequence ID" value="OAN48973.1"/>
    <property type="molecule type" value="Genomic_DNA"/>
</dbReference>
<keyword evidence="2 3" id="KW-0663">Pyridoxal phosphate</keyword>
<dbReference type="OrthoDB" id="9801834at2"/>
<evidence type="ECO:0000256" key="2">
    <source>
        <dbReference type="ARBA" id="ARBA00022898"/>
    </source>
</evidence>
<dbReference type="AlphaFoldDB" id="A0A178MK79"/>
<evidence type="ECO:0000313" key="6">
    <source>
        <dbReference type="Proteomes" id="UP000078543"/>
    </source>
</evidence>
<gene>
    <name evidence="5" type="ORF">A6A05_03025</name>
</gene>
<dbReference type="PROSITE" id="PS00600">
    <property type="entry name" value="AA_TRANSFER_CLASS_3"/>
    <property type="match status" value="1"/>
</dbReference>
<dbReference type="GO" id="GO:0008483">
    <property type="term" value="F:transaminase activity"/>
    <property type="evidence" value="ECO:0007669"/>
    <property type="project" value="InterPro"/>
</dbReference>
<dbReference type="CDD" id="cd00610">
    <property type="entry name" value="OAT_like"/>
    <property type="match status" value="1"/>
</dbReference>
<dbReference type="Pfam" id="PF00202">
    <property type="entry name" value="Aminotran_3"/>
    <property type="match status" value="1"/>
</dbReference>
<dbReference type="Gene3D" id="3.40.640.10">
    <property type="entry name" value="Type I PLP-dependent aspartate aminotransferase-like (Major domain)"/>
    <property type="match status" value="1"/>
</dbReference>
<dbReference type="PANTHER" id="PTHR43713">
    <property type="entry name" value="GLUTAMATE-1-SEMIALDEHYDE 2,1-AMINOMUTASE"/>
    <property type="match status" value="1"/>
</dbReference>
<dbReference type="InterPro" id="IPR015424">
    <property type="entry name" value="PyrdxlP-dep_Trfase"/>
</dbReference>
<dbReference type="InterPro" id="IPR015422">
    <property type="entry name" value="PyrdxlP-dep_Trfase_small"/>
</dbReference>
<protein>
    <recommendedName>
        <fullName evidence="7">Glutamate-1-semialdehyde 2,1-aminomutase</fullName>
    </recommendedName>
</protein>
<dbReference type="InterPro" id="IPR015421">
    <property type="entry name" value="PyrdxlP-dep_Trfase_major"/>
</dbReference>
<evidence type="ECO:0008006" key="7">
    <source>
        <dbReference type="Google" id="ProtNLM"/>
    </source>
</evidence>
<evidence type="ECO:0000313" key="5">
    <source>
        <dbReference type="EMBL" id="OAN48973.1"/>
    </source>
</evidence>
<evidence type="ECO:0000256" key="4">
    <source>
        <dbReference type="SAM" id="MobiDB-lite"/>
    </source>
</evidence>
<evidence type="ECO:0000256" key="1">
    <source>
        <dbReference type="ARBA" id="ARBA00001933"/>
    </source>
</evidence>
<dbReference type="SUPFAM" id="SSF53383">
    <property type="entry name" value="PLP-dependent transferases"/>
    <property type="match status" value="1"/>
</dbReference>
<sequence length="450" mass="47843">MNAQALRKPRISRLEEAQADLHARTQRSRKMAADRSEVINGAMAASGIAPPPIFIADNQGATFTDLDGNSYLDTCMGFGVHVLGHRPKVVADAIKAQADKGWHFSLRGADKLAYAHRIQAASPTNQRVVLANTGTEATLYAIRAARALTGKSKIALFDISYHGAHDTALVWAAPGSTPEQVVPMTLGHGIPAAVTDDVLLLPYRHPLAIAQIRAQAHELAAILVEPVQGSNPQGDVGQFLAELRAVCDEFGIILIFDEVLTGFRLGYQGAQGKFGIAADISTYGKVAGGGLPIGVVAGKADLMAAFGDFTVAKGIFFGGTFSGNPMSIAAGLAALSELQSRPDIYAHVDRLTAKVTQGFNAHAEANNYPARIVSCGSMWQVFFQSEALSSFDYAGKEAEGAFYLHCLSKGLFIHATHRCFFSAAHTEADADFMLDVFAQSLAATREDGLI</sequence>
<feature type="region of interest" description="Disordered" evidence="4">
    <location>
        <begin position="1"/>
        <end position="31"/>
    </location>
</feature>
<comment type="caution">
    <text evidence="5">The sequence shown here is derived from an EMBL/GenBank/DDBJ whole genome shotgun (WGS) entry which is preliminary data.</text>
</comment>
<name>A0A178MK79_9PROT</name>
<proteinExistence type="inferred from homology"/>
<dbReference type="Gene3D" id="3.90.1150.10">
    <property type="entry name" value="Aspartate Aminotransferase, domain 1"/>
    <property type="match status" value="1"/>
</dbReference>
<accession>A0A178MK79</accession>
<dbReference type="InterPro" id="IPR049704">
    <property type="entry name" value="Aminotrans_3_PPA_site"/>
</dbReference>
<dbReference type="Proteomes" id="UP000078543">
    <property type="component" value="Unassembled WGS sequence"/>
</dbReference>
<feature type="compositionally biased region" description="Basic and acidic residues" evidence="4">
    <location>
        <begin position="12"/>
        <end position="23"/>
    </location>
</feature>
<dbReference type="GO" id="GO:0030170">
    <property type="term" value="F:pyridoxal phosphate binding"/>
    <property type="evidence" value="ECO:0007669"/>
    <property type="project" value="InterPro"/>
</dbReference>
<keyword evidence="6" id="KW-1185">Reference proteome</keyword>
<dbReference type="PANTHER" id="PTHR43713:SF3">
    <property type="entry name" value="GLUTAMATE-1-SEMIALDEHYDE 2,1-AMINOMUTASE 1, CHLOROPLASTIC-RELATED"/>
    <property type="match status" value="1"/>
</dbReference>